<sequence>MPQTYSTELAGIASTPVVKPTAMAYGARIKRFRASVALASQTFGAGNEIILAKVPAGYTFAYGVIASDTSLGTSTVSVGISGTVAKYKAAAVFTSVDTPTLFGTTAQIVNSPLTAEETVFAQVLIANLPASGNLVVDLYFTEPN</sequence>
<proteinExistence type="predicted"/>
<evidence type="ECO:0000313" key="1">
    <source>
        <dbReference type="EMBL" id="CAB4121166.1"/>
    </source>
</evidence>
<gene>
    <name evidence="1" type="ORF">UFOVP7_51</name>
</gene>
<name>A0A6J5KJ54_9CAUD</name>
<accession>A0A6J5KJ54</accession>
<organism evidence="1">
    <name type="scientific">uncultured Caudovirales phage</name>
    <dbReference type="NCBI Taxonomy" id="2100421"/>
    <lineage>
        <taxon>Viruses</taxon>
        <taxon>Duplodnaviria</taxon>
        <taxon>Heunggongvirae</taxon>
        <taxon>Uroviricota</taxon>
        <taxon>Caudoviricetes</taxon>
        <taxon>Peduoviridae</taxon>
        <taxon>Maltschvirus</taxon>
        <taxon>Maltschvirus maltsch</taxon>
    </lineage>
</organism>
<reference evidence="1" key="1">
    <citation type="submission" date="2020-04" db="EMBL/GenBank/DDBJ databases">
        <authorList>
            <person name="Chiriac C."/>
            <person name="Salcher M."/>
            <person name="Ghai R."/>
            <person name="Kavagutti S V."/>
        </authorList>
    </citation>
    <scope>NUCLEOTIDE SEQUENCE</scope>
</reference>
<protein>
    <submittedName>
        <fullName evidence="1">Uncharacterized protein</fullName>
    </submittedName>
</protein>
<dbReference type="EMBL" id="LR796141">
    <property type="protein sequence ID" value="CAB4121166.1"/>
    <property type="molecule type" value="Genomic_DNA"/>
</dbReference>